<evidence type="ECO:0000256" key="2">
    <source>
        <dbReference type="SAM" id="SignalP"/>
    </source>
</evidence>
<evidence type="ECO:0000256" key="1">
    <source>
        <dbReference type="SAM" id="MobiDB-lite"/>
    </source>
</evidence>
<feature type="chain" id="PRO_5012912030" description="Secreted protein" evidence="2">
    <location>
        <begin position="22"/>
        <end position="134"/>
    </location>
</feature>
<proteinExistence type="predicted"/>
<keyword evidence="2" id="KW-0732">Signal</keyword>
<feature type="signal peptide" evidence="2">
    <location>
        <begin position="1"/>
        <end position="21"/>
    </location>
</feature>
<keyword evidence="4" id="KW-1185">Reference proteome</keyword>
<reference evidence="3 4" key="1">
    <citation type="submission" date="2016-02" db="EMBL/GenBank/DDBJ databases">
        <title>Band-tailed pigeon sequencing and assembly.</title>
        <authorList>
            <person name="Soares A.E."/>
            <person name="Novak B.J."/>
            <person name="Rice E.S."/>
            <person name="O'Connell B."/>
            <person name="Chang D."/>
            <person name="Weber S."/>
            <person name="Shapiro B."/>
        </authorList>
    </citation>
    <scope>NUCLEOTIDE SEQUENCE [LARGE SCALE GENOMIC DNA]</scope>
    <source>
        <strain evidence="3">BTP2013</strain>
        <tissue evidence="3">Blood</tissue>
    </source>
</reference>
<dbReference type="OrthoDB" id="10413395at2759"/>
<protein>
    <recommendedName>
        <fullName evidence="5">Secreted protein</fullName>
    </recommendedName>
</protein>
<dbReference type="EMBL" id="LSYS01001789">
    <property type="protein sequence ID" value="OPJ87080.1"/>
    <property type="molecule type" value="Genomic_DNA"/>
</dbReference>
<dbReference type="AlphaFoldDB" id="A0A1V4KRL3"/>
<evidence type="ECO:0000313" key="3">
    <source>
        <dbReference type="EMBL" id="OPJ87080.1"/>
    </source>
</evidence>
<gene>
    <name evidence="3" type="ORF">AV530_010047</name>
</gene>
<organism evidence="3 4">
    <name type="scientific">Patagioenas fasciata monilis</name>
    <dbReference type="NCBI Taxonomy" id="372326"/>
    <lineage>
        <taxon>Eukaryota</taxon>
        <taxon>Metazoa</taxon>
        <taxon>Chordata</taxon>
        <taxon>Craniata</taxon>
        <taxon>Vertebrata</taxon>
        <taxon>Euteleostomi</taxon>
        <taxon>Archelosauria</taxon>
        <taxon>Archosauria</taxon>
        <taxon>Dinosauria</taxon>
        <taxon>Saurischia</taxon>
        <taxon>Theropoda</taxon>
        <taxon>Coelurosauria</taxon>
        <taxon>Aves</taxon>
        <taxon>Neognathae</taxon>
        <taxon>Neoaves</taxon>
        <taxon>Columbimorphae</taxon>
        <taxon>Columbiformes</taxon>
        <taxon>Columbidae</taxon>
        <taxon>Patagioenas</taxon>
    </lineage>
</organism>
<evidence type="ECO:0008006" key="5">
    <source>
        <dbReference type="Google" id="ProtNLM"/>
    </source>
</evidence>
<accession>A0A1V4KRL3</accession>
<dbReference type="Proteomes" id="UP000190648">
    <property type="component" value="Unassembled WGS sequence"/>
</dbReference>
<feature type="region of interest" description="Disordered" evidence="1">
    <location>
        <begin position="23"/>
        <end position="134"/>
    </location>
</feature>
<sequence>MRLWLLCGFAAAVALVAVAGADRGDSKKVVQGREGTGVGVRRQPHRPCSGCFSVLSEESQAMPWRASEDEDIQSGRQDRPTRKDEEPAQPARRGGSVRLARQVPNTPRREAAPAAKRNPTAGKRRGPNRPQATL</sequence>
<comment type="caution">
    <text evidence="3">The sequence shown here is derived from an EMBL/GenBank/DDBJ whole genome shotgun (WGS) entry which is preliminary data.</text>
</comment>
<name>A0A1V4KRL3_PATFA</name>
<feature type="compositionally biased region" description="Basic and acidic residues" evidence="1">
    <location>
        <begin position="76"/>
        <end position="86"/>
    </location>
</feature>
<evidence type="ECO:0000313" key="4">
    <source>
        <dbReference type="Proteomes" id="UP000190648"/>
    </source>
</evidence>